<dbReference type="PATRIC" id="fig|84022.5.peg.943"/>
<dbReference type="GO" id="GO:0022857">
    <property type="term" value="F:transmembrane transporter activity"/>
    <property type="evidence" value="ECO:0007669"/>
    <property type="project" value="TreeGrafter"/>
</dbReference>
<keyword evidence="2" id="KW-1003">Cell membrane</keyword>
<dbReference type="PANTHER" id="PTHR33362:SF3">
    <property type="entry name" value="SIALIC ACID TRAP TRANSPORTER PERMEASE PROTEIN SIAT"/>
    <property type="match status" value="1"/>
</dbReference>
<keyword evidence="8" id="KW-1185">Reference proteome</keyword>
<dbReference type="AlphaFoldDB" id="A0A0D8I8Y3"/>
<dbReference type="OrthoDB" id="9772674at2"/>
<dbReference type="EMBL" id="CP009687">
    <property type="protein sequence ID" value="AKL94586.1"/>
    <property type="molecule type" value="Genomic_DNA"/>
</dbReference>
<dbReference type="InterPro" id="IPR010656">
    <property type="entry name" value="DctM"/>
</dbReference>
<dbReference type="STRING" id="84022.CACET_c11210"/>
<protein>
    <submittedName>
        <fullName evidence="7">TRAP transporter, DctM subunit</fullName>
    </submittedName>
</protein>
<keyword evidence="4" id="KW-0812">Transmembrane</keyword>
<keyword evidence="6" id="KW-0472">Membrane</keyword>
<reference evidence="7 8" key="1">
    <citation type="submission" date="2014-10" db="EMBL/GenBank/DDBJ databases">
        <title>Genome sequence of Clostridium aceticum DSM 1496.</title>
        <authorList>
            <person name="Poehlein A."/>
            <person name="Schiel-Bengelsdorf B."/>
            <person name="Gottschalk G."/>
            <person name="Duerre P."/>
            <person name="Daniel R."/>
        </authorList>
    </citation>
    <scope>NUCLEOTIDE SEQUENCE [LARGE SCALE GENOMIC DNA]</scope>
    <source>
        <strain evidence="7 8">DSM 1496</strain>
    </source>
</reference>
<accession>A0A0D8I8Y3</accession>
<dbReference type="Pfam" id="PF06808">
    <property type="entry name" value="DctM"/>
    <property type="match status" value="1"/>
</dbReference>
<dbReference type="NCBIfam" id="TIGR00786">
    <property type="entry name" value="dctM"/>
    <property type="match status" value="1"/>
</dbReference>
<evidence type="ECO:0000256" key="3">
    <source>
        <dbReference type="ARBA" id="ARBA00022519"/>
    </source>
</evidence>
<dbReference type="PIRSF" id="PIRSF006066">
    <property type="entry name" value="HI0050"/>
    <property type="match status" value="1"/>
</dbReference>
<keyword evidence="5" id="KW-1133">Transmembrane helix</keyword>
<evidence type="ECO:0000256" key="5">
    <source>
        <dbReference type="ARBA" id="ARBA00022989"/>
    </source>
</evidence>
<comment type="subcellular location">
    <subcellularLocation>
        <location evidence="1">Cell inner membrane</location>
        <topology evidence="1">Multi-pass membrane protein</topology>
    </subcellularLocation>
</comment>
<sequence length="430" mass="46156">MEATIFLFSSFFILLFLAIPIGYAIGVATLLTMMNFSNIPLIMISQNAVSGIDSFPLMAIPFFIFAGNIMSTGGVAKRLIEFFNLLLRKRTGALGMVTIVACMFFAAISGSAMATTAAIGGFMIPEMEKRGYSKAYSASLAAAAGTIGVIIPPSIPFVLYGVVTGNSISDLFIAGMIPGILMGLALMTVNYVVSKKNGNLGDKNAPSLSLKEFLKAFNDAIWAILTPVIILGGIYGGVFTPTEAAVVACVYATIVSVVIYKELTFKQLYKTLFTSMEVNGTTVFMVGLSTVFATFLTMEQIPAMLAEAILNLTSNKIIVLLLINILLLVVGCFIDNIPATIILAPILLPVVRQLGMSATQFGVMLTLNLAIGFVTPPYGINLFVAQAVAGVKMEQMVKYIKWLILALFIVLVLTTYFEPTTMFLVKLFKG</sequence>
<evidence type="ECO:0000256" key="4">
    <source>
        <dbReference type="ARBA" id="ARBA00022692"/>
    </source>
</evidence>
<evidence type="ECO:0000256" key="2">
    <source>
        <dbReference type="ARBA" id="ARBA00022475"/>
    </source>
</evidence>
<gene>
    <name evidence="7" type="ORF">CACET_c11210</name>
</gene>
<dbReference type="KEGG" id="cace:CACET_c11210"/>
<evidence type="ECO:0000256" key="1">
    <source>
        <dbReference type="ARBA" id="ARBA00004429"/>
    </source>
</evidence>
<proteinExistence type="predicted"/>
<dbReference type="PANTHER" id="PTHR33362">
    <property type="entry name" value="SIALIC ACID TRAP TRANSPORTER PERMEASE PROTEIN SIAT-RELATED"/>
    <property type="match status" value="1"/>
</dbReference>
<dbReference type="InterPro" id="IPR004681">
    <property type="entry name" value="TRAP_DctM"/>
</dbReference>
<organism evidence="7 8">
    <name type="scientific">Clostridium aceticum</name>
    <dbReference type="NCBI Taxonomy" id="84022"/>
    <lineage>
        <taxon>Bacteria</taxon>
        <taxon>Bacillati</taxon>
        <taxon>Bacillota</taxon>
        <taxon>Clostridia</taxon>
        <taxon>Eubacteriales</taxon>
        <taxon>Clostridiaceae</taxon>
        <taxon>Clostridium</taxon>
    </lineage>
</organism>
<dbReference type="RefSeq" id="WP_044825465.1">
    <property type="nucleotide sequence ID" value="NZ_CP009687.1"/>
</dbReference>
<evidence type="ECO:0000313" key="8">
    <source>
        <dbReference type="Proteomes" id="UP000035704"/>
    </source>
</evidence>
<evidence type="ECO:0000256" key="6">
    <source>
        <dbReference type="ARBA" id="ARBA00023136"/>
    </source>
</evidence>
<evidence type="ECO:0000313" key="7">
    <source>
        <dbReference type="EMBL" id="AKL94586.1"/>
    </source>
</evidence>
<dbReference type="Proteomes" id="UP000035704">
    <property type="component" value="Chromosome"/>
</dbReference>
<name>A0A0D8I8Y3_9CLOT</name>
<dbReference type="GO" id="GO:0005886">
    <property type="term" value="C:plasma membrane"/>
    <property type="evidence" value="ECO:0007669"/>
    <property type="project" value="UniProtKB-SubCell"/>
</dbReference>
<keyword evidence="3" id="KW-0997">Cell inner membrane</keyword>